<feature type="transmembrane region" description="Helical" evidence="1">
    <location>
        <begin position="53"/>
        <end position="73"/>
    </location>
</feature>
<keyword evidence="1" id="KW-0812">Transmembrane</keyword>
<evidence type="ECO:0000256" key="1">
    <source>
        <dbReference type="SAM" id="Phobius"/>
    </source>
</evidence>
<accession>L0RUL6</accession>
<reference evidence="3" key="1">
    <citation type="journal article" date="2013" name="Genome Announc.">
        <title>Complete genome sequence of Mycoplasma cynos strain C142.</title>
        <authorList>
            <person name="Walker C.A."/>
            <person name="Mannering S.A."/>
            <person name="Shields S."/>
            <person name="Blake D.P."/>
            <person name="Brownlie J."/>
        </authorList>
    </citation>
    <scope>NUCLEOTIDE SEQUENCE [LARGE SCALE GENOMIC DNA]</scope>
    <source>
        <strain evidence="3">C142</strain>
    </source>
</reference>
<keyword evidence="1" id="KW-0472">Membrane</keyword>
<dbReference type="Proteomes" id="UP000010466">
    <property type="component" value="Chromosome"/>
</dbReference>
<evidence type="ECO:0000313" key="2">
    <source>
        <dbReference type="EMBL" id="CCP24178.1"/>
    </source>
</evidence>
<evidence type="ECO:0000313" key="3">
    <source>
        <dbReference type="Proteomes" id="UP000010466"/>
    </source>
</evidence>
<proteinExistence type="predicted"/>
<keyword evidence="1" id="KW-1133">Transmembrane helix</keyword>
<feature type="transmembrane region" description="Helical" evidence="1">
    <location>
        <begin position="79"/>
        <end position="97"/>
    </location>
</feature>
<gene>
    <name evidence="2" type="primary">MCYN0446</name>
    <name evidence="2" type="ordered locus">MCYN_0446</name>
</gene>
<organism evidence="2 3">
    <name type="scientific">Mycoplasmopsis cynos (strain C142)</name>
    <name type="common">Mycoplasma cynos</name>
    <dbReference type="NCBI Taxonomy" id="1246955"/>
    <lineage>
        <taxon>Bacteria</taxon>
        <taxon>Bacillati</taxon>
        <taxon>Mycoplasmatota</taxon>
        <taxon>Mycoplasmoidales</taxon>
        <taxon>Metamycoplasmataceae</taxon>
        <taxon>Mycoplasmopsis</taxon>
    </lineage>
</organism>
<keyword evidence="3" id="KW-1185">Reference proteome</keyword>
<dbReference type="EMBL" id="HF559394">
    <property type="protein sequence ID" value="CCP24178.1"/>
    <property type="molecule type" value="Genomic_DNA"/>
</dbReference>
<name>L0RUL6_MYCC1</name>
<dbReference type="HOGENOM" id="CLU_2330694_0_0_14"/>
<sequence length="98" mass="11373">MFFFATSTNDKAIQTTANEDKIHVTIANGREYHELLKIEPAFKKIPLPIHEPITMNIADINEIFLFLISFSFIIDDKEILSLLSICLLYFSIILFFFN</sequence>
<dbReference type="KEGG" id="mcy:MCYN_0446"/>
<protein>
    <submittedName>
        <fullName evidence="2">Uncharacterized protein</fullName>
    </submittedName>
</protein>
<dbReference type="AlphaFoldDB" id="L0RUL6"/>